<dbReference type="InterPro" id="IPR040455">
    <property type="entry name" value="Atg6_BARA"/>
</dbReference>
<dbReference type="GO" id="GO:0030674">
    <property type="term" value="F:protein-macromolecule adaptor activity"/>
    <property type="evidence" value="ECO:0007669"/>
    <property type="project" value="TreeGrafter"/>
</dbReference>
<evidence type="ECO:0000256" key="2">
    <source>
        <dbReference type="ARBA" id="ARBA00023006"/>
    </source>
</evidence>
<dbReference type="InParanoid" id="A0A1S3AIQ2"/>
<comment type="similarity">
    <text evidence="1">Belongs to the beclin family.</text>
</comment>
<dbReference type="FunCoup" id="A0A1S3AIQ2">
    <property type="interactions" value="222"/>
</dbReference>
<dbReference type="eggNOG" id="KOG2751">
    <property type="taxonomic scope" value="Eukaryota"/>
</dbReference>
<dbReference type="GO" id="GO:0000407">
    <property type="term" value="C:phagophore assembly site"/>
    <property type="evidence" value="ECO:0007669"/>
    <property type="project" value="TreeGrafter"/>
</dbReference>
<evidence type="ECO:0000313" key="9">
    <source>
        <dbReference type="Proteomes" id="UP001652624"/>
    </source>
</evidence>
<dbReference type="FunFam" id="1.10.418.40:FF:000001">
    <property type="entry name" value="beclin-1 isoform X1"/>
    <property type="match status" value="1"/>
</dbReference>
<name>A0A1S3AIQ2_ERIEU</name>
<dbReference type="InterPro" id="IPR041691">
    <property type="entry name" value="Atg6/beclin_CC"/>
</dbReference>
<evidence type="ECO:0000256" key="5">
    <source>
        <dbReference type="ARBA" id="ARBA00056025"/>
    </source>
</evidence>
<keyword evidence="9" id="KW-1185">Reference proteome</keyword>
<reference evidence="10" key="1">
    <citation type="submission" date="2025-08" db="UniProtKB">
        <authorList>
            <consortium name="RefSeq"/>
        </authorList>
    </citation>
    <scope>IDENTIFICATION</scope>
</reference>
<evidence type="ECO:0000259" key="7">
    <source>
        <dbReference type="Pfam" id="PF04111"/>
    </source>
</evidence>
<sequence length="434" mass="50281">MSSTRFICQQCSQPLKINQSKKAQDLNTPQEPATWTVASSLRASEIQEQGSTSFEGPDRENLQVGASWICSDDSWMFRDIRDNFTLLGKFDSMRSLNNILKIIRDIDDMVSSEKEIDHPLCVDCTDKFLEHLDTSLAITESENQSYRQCLESKERVVEDEQETLLKELKELELEEARLTQEFLEVEKKREKAATDLEAAKAETKILEQEELLYQREESHLRYQELELWDELRSLENQLCYTQSHLAQLEKTSIFNTSFQIWSEGSLGIINNFRLGCLPTVPVRWSEINAAWGQTALLLFALSKTIGLEFQRYQLVPCGDHSYLKSLTEDAIELPLFCSGDQGFPMHTKFDKAMVAFLDCMHQFKEEAGKGKLNLCLPYKIHVKEGLMEDPGVLRKFYSIRTCWNTKEEWTKALMLLLVNFKWTLAWVSSRYSQR</sequence>
<evidence type="ECO:0000256" key="6">
    <source>
        <dbReference type="SAM" id="Coils"/>
    </source>
</evidence>
<dbReference type="CTD" id="441925"/>
<feature type="coiled-coil region" evidence="6">
    <location>
        <begin position="150"/>
        <end position="216"/>
    </location>
</feature>
<keyword evidence="3 6" id="KW-0175">Coiled coil</keyword>
<dbReference type="Pfam" id="PF17675">
    <property type="entry name" value="APG6_N"/>
    <property type="match status" value="1"/>
</dbReference>
<dbReference type="OrthoDB" id="20368at2759"/>
<dbReference type="GO" id="GO:0000045">
    <property type="term" value="P:autophagosome assembly"/>
    <property type="evidence" value="ECO:0007669"/>
    <property type="project" value="TreeGrafter"/>
</dbReference>
<dbReference type="GO" id="GO:0000423">
    <property type="term" value="P:mitophagy"/>
    <property type="evidence" value="ECO:0007669"/>
    <property type="project" value="TreeGrafter"/>
</dbReference>
<dbReference type="PANTHER" id="PTHR12768">
    <property type="entry name" value="BECLIN 1"/>
    <property type="match status" value="1"/>
</dbReference>
<dbReference type="InterPro" id="IPR038274">
    <property type="entry name" value="Atg6/Beclin_C_sf"/>
</dbReference>
<proteinExistence type="inferred from homology"/>
<evidence type="ECO:0000256" key="1">
    <source>
        <dbReference type="ARBA" id="ARBA00005965"/>
    </source>
</evidence>
<dbReference type="RefSeq" id="XP_007535672.1">
    <property type="nucleotide sequence ID" value="XM_007535610.2"/>
</dbReference>
<dbReference type="GeneID" id="103124852"/>
<feature type="domain" description="Atg6 BARA" evidence="7">
    <location>
        <begin position="248"/>
        <end position="429"/>
    </location>
</feature>
<feature type="domain" description="Atg6/beclin coiled-coil" evidence="8">
    <location>
        <begin position="119"/>
        <end position="245"/>
    </location>
</feature>
<dbReference type="GO" id="GO:0034271">
    <property type="term" value="C:phosphatidylinositol 3-kinase complex, class III, type I"/>
    <property type="evidence" value="ECO:0007669"/>
    <property type="project" value="TreeGrafter"/>
</dbReference>
<dbReference type="Proteomes" id="UP001652624">
    <property type="component" value="Chromosome 6"/>
</dbReference>
<dbReference type="Gene3D" id="1.10.418.40">
    <property type="entry name" value="Autophagy protein 6/Beclin 1"/>
    <property type="match status" value="1"/>
</dbReference>
<evidence type="ECO:0000256" key="3">
    <source>
        <dbReference type="ARBA" id="ARBA00023054"/>
    </source>
</evidence>
<dbReference type="GO" id="GO:0043548">
    <property type="term" value="F:phosphatidylinositol 3-kinase binding"/>
    <property type="evidence" value="ECO:0007669"/>
    <property type="project" value="TreeGrafter"/>
</dbReference>
<dbReference type="GO" id="GO:0045324">
    <property type="term" value="P:late endosome to vacuole transport"/>
    <property type="evidence" value="ECO:0007669"/>
    <property type="project" value="TreeGrafter"/>
</dbReference>
<dbReference type="Pfam" id="PF04111">
    <property type="entry name" value="APG6"/>
    <property type="match status" value="1"/>
</dbReference>
<evidence type="ECO:0000313" key="10">
    <source>
        <dbReference type="RefSeq" id="XP_007535672.1"/>
    </source>
</evidence>
<dbReference type="GO" id="GO:0034272">
    <property type="term" value="C:phosphatidylinositol 3-kinase complex, class III, type II"/>
    <property type="evidence" value="ECO:0007669"/>
    <property type="project" value="TreeGrafter"/>
</dbReference>
<organism evidence="9 10">
    <name type="scientific">Erinaceus europaeus</name>
    <name type="common">Western European hedgehog</name>
    <dbReference type="NCBI Taxonomy" id="9365"/>
    <lineage>
        <taxon>Eukaryota</taxon>
        <taxon>Metazoa</taxon>
        <taxon>Chordata</taxon>
        <taxon>Craniata</taxon>
        <taxon>Vertebrata</taxon>
        <taxon>Euteleostomi</taxon>
        <taxon>Mammalia</taxon>
        <taxon>Eutheria</taxon>
        <taxon>Laurasiatheria</taxon>
        <taxon>Eulipotyphla</taxon>
        <taxon>Erinaceidae</taxon>
        <taxon>Erinaceinae</taxon>
        <taxon>Erinaceus</taxon>
    </lineage>
</organism>
<dbReference type="PANTHER" id="PTHR12768:SF5">
    <property type="entry name" value="BECLIN-2"/>
    <property type="match status" value="1"/>
</dbReference>
<dbReference type="GO" id="GO:0006995">
    <property type="term" value="P:cellular response to nitrogen starvation"/>
    <property type="evidence" value="ECO:0007669"/>
    <property type="project" value="TreeGrafter"/>
</dbReference>
<gene>
    <name evidence="10" type="primary">BECN2</name>
</gene>
<evidence type="ECO:0000256" key="4">
    <source>
        <dbReference type="ARBA" id="ARBA00025121"/>
    </source>
</evidence>
<comment type="function">
    <text evidence="5">Plays a central role in autophagy. Acts as a core subunit of the PI3K complex that mediates formation of phosphatidylinositol 3-phosphate; different complex forms are believed to play a role in multiple membrane trafficking pathways: PI3KC3-C1 is involved in initiation of autophagosomes and PI3KC3-C2 in maturation of autophagosomes and endocytosis. Involved in regulation of degradative endocytic trafficking and required for the abscission step in cytokinesis, probably in the context of PI3KC3-C2. Essential for the formation of PI3KC3-C2 but not PI3KC3-C1 PI3K complex forms. Involved in endocytosis. May play a role in antiviral host defense.</text>
</comment>
<dbReference type="AlphaFoldDB" id="A0A1S3AIQ2"/>
<comment type="function">
    <text evidence="4">Beclin-1-C 35 kDa localized to mitochondria can promote apoptosis; it induces the mitochondrial translocation of BAX and the release of proapoptotic factors.</text>
</comment>
<dbReference type="InterPro" id="IPR007243">
    <property type="entry name" value="Atg6/Beclin"/>
</dbReference>
<accession>A0A1S3AIQ2</accession>
<protein>
    <submittedName>
        <fullName evidence="10">Beclin-2</fullName>
    </submittedName>
</protein>
<keyword evidence="2" id="KW-0072">Autophagy</keyword>
<evidence type="ECO:0000259" key="8">
    <source>
        <dbReference type="Pfam" id="PF17675"/>
    </source>
</evidence>